<dbReference type="EMBL" id="CP026112">
    <property type="protein sequence ID" value="AUT61726.1"/>
    <property type="molecule type" value="Genomic_DNA"/>
</dbReference>
<gene>
    <name evidence="1" type="ORF">C2L65_18640</name>
</gene>
<reference evidence="1 2" key="1">
    <citation type="submission" date="2018-01" db="EMBL/GenBank/DDBJ databases">
        <title>Species boundaries and ecological features among Paraburkholderia terrae DSMZ17804T, P. hospita DSMZ17164T and P. caribensis DSMZ13236T.</title>
        <authorList>
            <person name="Pratama A.A."/>
        </authorList>
    </citation>
    <scope>NUCLEOTIDE SEQUENCE [LARGE SCALE GENOMIC DNA]</scope>
    <source>
        <strain evidence="1 2">DSM 17804</strain>
    </source>
</reference>
<dbReference type="Proteomes" id="UP000243502">
    <property type="component" value="Chromosome 2"/>
</dbReference>
<dbReference type="KEGG" id="pter:C2L65_18640"/>
<protein>
    <submittedName>
        <fullName evidence="1">Uncharacterized protein</fullName>
    </submittedName>
</protein>
<organism evidence="1 2">
    <name type="scientific">Paraburkholderia terrae</name>
    <dbReference type="NCBI Taxonomy" id="311230"/>
    <lineage>
        <taxon>Bacteria</taxon>
        <taxon>Pseudomonadati</taxon>
        <taxon>Pseudomonadota</taxon>
        <taxon>Betaproteobacteria</taxon>
        <taxon>Burkholderiales</taxon>
        <taxon>Burkholderiaceae</taxon>
        <taxon>Paraburkholderia</taxon>
    </lineage>
</organism>
<evidence type="ECO:0000313" key="2">
    <source>
        <dbReference type="Proteomes" id="UP000243502"/>
    </source>
</evidence>
<accession>A0A2I8EQ79</accession>
<dbReference type="AlphaFoldDB" id="A0A2I8EQ79"/>
<sequence length="63" mass="6879">MDKETARQITSAAHHAAQAIVRARVDLPVPRQDQLYNRIYLGLLEDSAGQGNLAELLAALARP</sequence>
<name>A0A2I8EQ79_9BURK</name>
<proteinExistence type="predicted"/>
<evidence type="ECO:0000313" key="1">
    <source>
        <dbReference type="EMBL" id="AUT61726.1"/>
    </source>
</evidence>
<dbReference type="OrthoDB" id="9923970at2"/>
<dbReference type="RefSeq" id="WP_042304637.1">
    <property type="nucleotide sequence ID" value="NZ_CP026112.1"/>
</dbReference>